<dbReference type="Gene3D" id="3.40.50.300">
    <property type="entry name" value="P-loop containing nucleotide triphosphate hydrolases"/>
    <property type="match status" value="1"/>
</dbReference>
<evidence type="ECO:0000256" key="4">
    <source>
        <dbReference type="ARBA" id="ARBA00022741"/>
    </source>
</evidence>
<keyword evidence="13" id="KW-1185">Reference proteome</keyword>
<keyword evidence="3" id="KW-0813">Transport</keyword>
<evidence type="ECO:0000256" key="10">
    <source>
        <dbReference type="ARBA" id="ARBA00023310"/>
    </source>
</evidence>
<dbReference type="PANTHER" id="PTHR15184:SF71">
    <property type="entry name" value="ATP SYNTHASE SUBUNIT BETA, MITOCHONDRIAL"/>
    <property type="match status" value="1"/>
</dbReference>
<name>A0A4V3C2T2_9MOLU</name>
<evidence type="ECO:0000256" key="7">
    <source>
        <dbReference type="ARBA" id="ARBA00023065"/>
    </source>
</evidence>
<feature type="domain" description="AAA+ ATPase" evidence="11">
    <location>
        <begin position="140"/>
        <end position="326"/>
    </location>
</feature>
<evidence type="ECO:0000256" key="6">
    <source>
        <dbReference type="ARBA" id="ARBA00022967"/>
    </source>
</evidence>
<sequence>MASRVINVLTNVVELELDLQDQVSLKIDNIFRSKVNSNILQLKKIISNDHILAIVIDAEVEIRIGDVFENTKRSILVPVGQNAKNKVFDIRGNEINTGKLPDSKFIEMNSLAKRPKSVKPHNQIMETGIKVIDFFIPIIKGHKLGILGGAGVGKTVLMKEIIFNSNKGKTKTSSIFIGSGERSREGLELYEELRESNLMKNTTMFVAQMNESPGARMNIVPMGISAAEYLRDYEKEDVFVFIDNIYRFLQGANEISSSLGKKPSLGGYQSTLSTDVAEVQDRLHASQNNAITSFQTVFLPMDDLSDPAAVALFDHLDGTLVLSREQVAKNLYPAFDPLSSNSNSVNPQIIGEKHFQAILEAKAILQKYKELEDVILILGIQELDKESQIIVEKALQLQNFFTQRFFVAQNYTKQAGVYVTLEDTVNSVIEIINGKYLGVHPEKFSFIGTTRDLATK</sequence>
<comment type="caution">
    <text evidence="12">The sequence shown here is derived from an EMBL/GenBank/DDBJ whole genome shotgun (WGS) entry which is preliminary data.</text>
</comment>
<evidence type="ECO:0000259" key="11">
    <source>
        <dbReference type="SMART" id="SM00382"/>
    </source>
</evidence>
<reference evidence="12 13" key="1">
    <citation type="submission" date="2019-03" db="EMBL/GenBank/DDBJ databases">
        <title>Genomic Encyclopedia of Archaeal and Bacterial Type Strains, Phase II (KMG-II): from individual species to whole genera.</title>
        <authorList>
            <person name="Goeker M."/>
        </authorList>
    </citation>
    <scope>NUCLEOTIDE SEQUENCE [LARGE SCALE GENOMIC DNA]</scope>
    <source>
        <strain evidence="12 13">ATCC 700618</strain>
    </source>
</reference>
<dbReference type="InterPro" id="IPR055190">
    <property type="entry name" value="ATP-synt_VA_C"/>
</dbReference>
<evidence type="ECO:0000256" key="8">
    <source>
        <dbReference type="ARBA" id="ARBA00023136"/>
    </source>
</evidence>
<dbReference type="InterPro" id="IPR024034">
    <property type="entry name" value="ATPase_F1/V1_b/a_C"/>
</dbReference>
<comment type="subcellular location">
    <subcellularLocation>
        <location evidence="1">Membrane</location>
    </subcellularLocation>
</comment>
<gene>
    <name evidence="12" type="ORF">EI74_0818</name>
</gene>
<evidence type="ECO:0000256" key="9">
    <source>
        <dbReference type="ARBA" id="ARBA00023196"/>
    </source>
</evidence>
<organism evidence="12 13">
    <name type="scientific">Mycoplasma testudineum</name>
    <dbReference type="NCBI Taxonomy" id="244584"/>
    <lineage>
        <taxon>Bacteria</taxon>
        <taxon>Bacillati</taxon>
        <taxon>Mycoplasmatota</taxon>
        <taxon>Mollicutes</taxon>
        <taxon>Mycoplasmataceae</taxon>
        <taxon>Mycoplasma</taxon>
    </lineage>
</organism>
<proteinExistence type="inferred from homology"/>
<evidence type="ECO:0000256" key="3">
    <source>
        <dbReference type="ARBA" id="ARBA00022448"/>
    </source>
</evidence>
<dbReference type="RefSeq" id="WP_094254960.1">
    <property type="nucleotide sequence ID" value="NZ_NNCE01000008.1"/>
</dbReference>
<keyword evidence="10" id="KW-0066">ATP synthesis</keyword>
<dbReference type="Pfam" id="PF00006">
    <property type="entry name" value="ATP-synt_ab"/>
    <property type="match status" value="1"/>
</dbReference>
<dbReference type="GO" id="GO:0005524">
    <property type="term" value="F:ATP binding"/>
    <property type="evidence" value="ECO:0007669"/>
    <property type="project" value="UniProtKB-KW"/>
</dbReference>
<dbReference type="PANTHER" id="PTHR15184">
    <property type="entry name" value="ATP SYNTHASE"/>
    <property type="match status" value="1"/>
</dbReference>
<evidence type="ECO:0000256" key="1">
    <source>
        <dbReference type="ARBA" id="ARBA00004370"/>
    </source>
</evidence>
<dbReference type="GO" id="GO:0045259">
    <property type="term" value="C:proton-transporting ATP synthase complex"/>
    <property type="evidence" value="ECO:0007669"/>
    <property type="project" value="UniProtKB-KW"/>
</dbReference>
<keyword evidence="5" id="KW-0067">ATP-binding</keyword>
<dbReference type="InterPro" id="IPR050053">
    <property type="entry name" value="ATPase_alpha/beta_chains"/>
</dbReference>
<evidence type="ECO:0000256" key="2">
    <source>
        <dbReference type="ARBA" id="ARBA00008936"/>
    </source>
</evidence>
<evidence type="ECO:0000313" key="13">
    <source>
        <dbReference type="Proteomes" id="UP000295518"/>
    </source>
</evidence>
<dbReference type="NCBIfam" id="NF045934">
    <property type="entry name" value="MSC_0618_beta"/>
    <property type="match status" value="1"/>
</dbReference>
<dbReference type="GO" id="GO:0046933">
    <property type="term" value="F:proton-transporting ATP synthase activity, rotational mechanism"/>
    <property type="evidence" value="ECO:0007669"/>
    <property type="project" value="TreeGrafter"/>
</dbReference>
<dbReference type="OrthoDB" id="9801639at2"/>
<keyword evidence="9" id="KW-0139">CF(1)</keyword>
<accession>A0A4V3C2T2</accession>
<evidence type="ECO:0000256" key="5">
    <source>
        <dbReference type="ARBA" id="ARBA00022840"/>
    </source>
</evidence>
<keyword evidence="6" id="KW-1278">Translocase</keyword>
<dbReference type="InterPro" id="IPR003593">
    <property type="entry name" value="AAA+_ATPase"/>
</dbReference>
<comment type="similarity">
    <text evidence="2">Belongs to the ATPase alpha/beta chains family.</text>
</comment>
<keyword evidence="4" id="KW-0547">Nucleotide-binding</keyword>
<dbReference type="Proteomes" id="UP000295518">
    <property type="component" value="Unassembled WGS sequence"/>
</dbReference>
<dbReference type="SMART" id="SM00382">
    <property type="entry name" value="AAA"/>
    <property type="match status" value="1"/>
</dbReference>
<keyword evidence="7" id="KW-0406">Ion transport</keyword>
<evidence type="ECO:0000313" key="12">
    <source>
        <dbReference type="EMBL" id="TDO18999.1"/>
    </source>
</evidence>
<dbReference type="InterPro" id="IPR027417">
    <property type="entry name" value="P-loop_NTPase"/>
</dbReference>
<keyword evidence="8" id="KW-0472">Membrane</keyword>
<dbReference type="Pfam" id="PF22919">
    <property type="entry name" value="ATP-synt_VA_C"/>
    <property type="match status" value="1"/>
</dbReference>
<dbReference type="SUPFAM" id="SSF47917">
    <property type="entry name" value="C-terminal domain of alpha and beta subunits of F1 ATP synthase"/>
    <property type="match status" value="1"/>
</dbReference>
<dbReference type="InterPro" id="IPR000194">
    <property type="entry name" value="ATPase_F1/V1/A1_a/bsu_nucl-bd"/>
</dbReference>
<dbReference type="EMBL" id="SNWN01000016">
    <property type="protein sequence ID" value="TDO18999.1"/>
    <property type="molecule type" value="Genomic_DNA"/>
</dbReference>
<dbReference type="SUPFAM" id="SSF52540">
    <property type="entry name" value="P-loop containing nucleoside triphosphate hydrolases"/>
    <property type="match status" value="1"/>
</dbReference>
<dbReference type="AlphaFoldDB" id="A0A4V3C2T2"/>
<protein>
    <submittedName>
        <fullName evidence="12">F-type H+-transporting ATPase subunit beta</fullName>
    </submittedName>
</protein>
<dbReference type="Gene3D" id="1.10.1140.10">
    <property type="entry name" value="Bovine Mitochondrial F1-atpase, Atp Synthase Beta Chain, Chain D, domain 3"/>
    <property type="match status" value="1"/>
</dbReference>